<gene>
    <name evidence="11" type="ORF">FB558_5362</name>
</gene>
<feature type="transmembrane region" description="Helical" evidence="9">
    <location>
        <begin position="203"/>
        <end position="221"/>
    </location>
</feature>
<evidence type="ECO:0000256" key="9">
    <source>
        <dbReference type="SAM" id="Phobius"/>
    </source>
</evidence>
<evidence type="ECO:0000256" key="7">
    <source>
        <dbReference type="ARBA" id="ARBA00023136"/>
    </source>
</evidence>
<evidence type="ECO:0000256" key="3">
    <source>
        <dbReference type="ARBA" id="ARBA00022449"/>
    </source>
</evidence>
<keyword evidence="6 9" id="KW-1133">Transmembrane helix</keyword>
<feature type="transmembrane region" description="Helical" evidence="9">
    <location>
        <begin position="301"/>
        <end position="327"/>
    </location>
</feature>
<dbReference type="Proteomes" id="UP000315677">
    <property type="component" value="Unassembled WGS sequence"/>
</dbReference>
<feature type="transmembrane region" description="Helical" evidence="9">
    <location>
        <begin position="348"/>
        <end position="373"/>
    </location>
</feature>
<name>A0A543DJV1_9PSEU</name>
<feature type="transmembrane region" description="Helical" evidence="9">
    <location>
        <begin position="393"/>
        <end position="415"/>
    </location>
</feature>
<dbReference type="AlphaFoldDB" id="A0A543DJV1"/>
<evidence type="ECO:0000259" key="10">
    <source>
        <dbReference type="Pfam" id="PF03553"/>
    </source>
</evidence>
<feature type="domain" description="Na+/H+ antiporter NhaC-like C-terminal" evidence="10">
    <location>
        <begin position="245"/>
        <end position="454"/>
    </location>
</feature>
<evidence type="ECO:0000313" key="12">
    <source>
        <dbReference type="Proteomes" id="UP000315677"/>
    </source>
</evidence>
<comment type="similarity">
    <text evidence="8">Belongs to the NhaC Na(+)/H(+) (TC 2.A.35) antiporter family.</text>
</comment>
<evidence type="ECO:0000313" key="11">
    <source>
        <dbReference type="EMBL" id="TQM09602.1"/>
    </source>
</evidence>
<dbReference type="RefSeq" id="WP_170231533.1">
    <property type="nucleotide sequence ID" value="NZ_VFPA01000003.1"/>
</dbReference>
<comment type="caution">
    <text evidence="11">The sequence shown here is derived from an EMBL/GenBank/DDBJ whole genome shotgun (WGS) entry which is preliminary data.</text>
</comment>
<feature type="transmembrane region" description="Helical" evidence="9">
    <location>
        <begin position="259"/>
        <end position="281"/>
    </location>
</feature>
<reference evidence="11 12" key="1">
    <citation type="submission" date="2019-06" db="EMBL/GenBank/DDBJ databases">
        <title>Sequencing the genomes of 1000 actinobacteria strains.</title>
        <authorList>
            <person name="Klenk H.-P."/>
        </authorList>
    </citation>
    <scope>NUCLEOTIDE SEQUENCE [LARGE SCALE GENOMIC DNA]</scope>
    <source>
        <strain evidence="11 12">DSM 45301</strain>
    </source>
</reference>
<accession>A0A543DJV1</accession>
<feature type="transmembrane region" description="Helical" evidence="9">
    <location>
        <begin position="435"/>
        <end position="455"/>
    </location>
</feature>
<protein>
    <submittedName>
        <fullName evidence="11">Transporter (NhaC family)</fullName>
    </submittedName>
</protein>
<proteinExistence type="inferred from homology"/>
<evidence type="ECO:0000256" key="1">
    <source>
        <dbReference type="ARBA" id="ARBA00004651"/>
    </source>
</evidence>
<feature type="transmembrane region" description="Helical" evidence="9">
    <location>
        <begin position="12"/>
        <end position="37"/>
    </location>
</feature>
<feature type="domain" description="Na+/H+ antiporter NhaC-like C-terminal" evidence="10">
    <location>
        <begin position="27"/>
        <end position="220"/>
    </location>
</feature>
<evidence type="ECO:0000256" key="6">
    <source>
        <dbReference type="ARBA" id="ARBA00022989"/>
    </source>
</evidence>
<dbReference type="EMBL" id="VFPA01000003">
    <property type="protein sequence ID" value="TQM09602.1"/>
    <property type="molecule type" value="Genomic_DNA"/>
</dbReference>
<keyword evidence="12" id="KW-1185">Reference proteome</keyword>
<feature type="transmembrane region" description="Helical" evidence="9">
    <location>
        <begin position="104"/>
        <end position="129"/>
    </location>
</feature>
<dbReference type="GO" id="GO:0015297">
    <property type="term" value="F:antiporter activity"/>
    <property type="evidence" value="ECO:0007669"/>
    <property type="project" value="UniProtKB-KW"/>
</dbReference>
<feature type="transmembrane region" description="Helical" evidence="9">
    <location>
        <begin position="43"/>
        <end position="59"/>
    </location>
</feature>
<dbReference type="InterPro" id="IPR018461">
    <property type="entry name" value="Na/H_Antiport_NhaC-like_C"/>
</dbReference>
<evidence type="ECO:0000256" key="4">
    <source>
        <dbReference type="ARBA" id="ARBA00022475"/>
    </source>
</evidence>
<dbReference type="Pfam" id="PF03553">
    <property type="entry name" value="Na_H_antiporter"/>
    <property type="match status" value="2"/>
</dbReference>
<sequence>MSRPVAPPRLQLRGGVAALFVPFLVMLAGILVLGANGLALPEAFWPMVLLGLLVGLLLARSQKEYVDALIAGIASPMLAVILLAWFLAGVFGTMLNTTGVIEGLVWLAVSVGLTAAWVPLVTFLSAAVLSLSTGTSVGTILAVTPILFPAGFAIGADPLFVVGAIIGGAFVGDNLAPVSDTTIVSAYSQGTDVPKVVRSRLKYAAVAGAATLAVYVVVGLAGSGGAGRGDVDAAPDGLVMLLAPALLVVLMVRQWHFVSALLLSTAFGLALGLVTGLLGWSDLLSVDASTFTASGVVVDGMTGFVGIAVFTIFLMGMIGTFRAGGLIDWLIVRSRRLARGPRSAEVTMYLLALGVNALTTAGTPTMVMLGPYVRRLGHAFRIAPWRRGNVLDAASTTIIGILPYSVAVLIPFALVADTVRGADLAGFDALHLVPYVVYCWALMLVFLVAVVTGWGRESMDEAGWEAERRVLEAEDQGEPTAPPAAER</sequence>
<dbReference type="PANTHER" id="PTHR33451:SF3">
    <property type="entry name" value="MALATE-2H(+)_NA(+)-LACTATE ANTIPORTER"/>
    <property type="match status" value="1"/>
</dbReference>
<keyword evidence="7 9" id="KW-0472">Membrane</keyword>
<feature type="transmembrane region" description="Helical" evidence="9">
    <location>
        <begin position="233"/>
        <end position="252"/>
    </location>
</feature>
<comment type="subcellular location">
    <subcellularLocation>
        <location evidence="1">Cell membrane</location>
        <topology evidence="1">Multi-pass membrane protein</topology>
    </subcellularLocation>
</comment>
<evidence type="ECO:0000256" key="8">
    <source>
        <dbReference type="ARBA" id="ARBA00038435"/>
    </source>
</evidence>
<dbReference type="PANTHER" id="PTHR33451">
    <property type="entry name" value="MALATE-2H(+)/NA(+)-LACTATE ANTIPORTER"/>
    <property type="match status" value="1"/>
</dbReference>
<organism evidence="11 12">
    <name type="scientific">Pseudonocardia kunmingensis</name>
    <dbReference type="NCBI Taxonomy" id="630975"/>
    <lineage>
        <taxon>Bacteria</taxon>
        <taxon>Bacillati</taxon>
        <taxon>Actinomycetota</taxon>
        <taxon>Actinomycetes</taxon>
        <taxon>Pseudonocardiales</taxon>
        <taxon>Pseudonocardiaceae</taxon>
        <taxon>Pseudonocardia</taxon>
    </lineage>
</organism>
<dbReference type="GO" id="GO:0005886">
    <property type="term" value="C:plasma membrane"/>
    <property type="evidence" value="ECO:0007669"/>
    <property type="project" value="UniProtKB-SubCell"/>
</dbReference>
<dbReference type="InterPro" id="IPR052180">
    <property type="entry name" value="NhaC_Na-H+_Antiporter"/>
</dbReference>
<keyword evidence="3" id="KW-0050">Antiport</keyword>
<keyword evidence="2" id="KW-0813">Transport</keyword>
<feature type="transmembrane region" description="Helical" evidence="9">
    <location>
        <begin position="66"/>
        <end position="92"/>
    </location>
</feature>
<evidence type="ECO:0000256" key="5">
    <source>
        <dbReference type="ARBA" id="ARBA00022692"/>
    </source>
</evidence>
<keyword evidence="4" id="KW-1003">Cell membrane</keyword>
<evidence type="ECO:0000256" key="2">
    <source>
        <dbReference type="ARBA" id="ARBA00022448"/>
    </source>
</evidence>
<keyword evidence="5 9" id="KW-0812">Transmembrane</keyword>